<keyword evidence="4 8" id="KW-1003">Cell membrane</keyword>
<name>A0ABQ5B1S6_9ASTR</name>
<comment type="subcellular location">
    <subcellularLocation>
        <location evidence="1 8">Cell membrane</location>
        <topology evidence="1 8">Multi-pass membrane protein</topology>
    </subcellularLocation>
</comment>
<evidence type="ECO:0000313" key="11">
    <source>
        <dbReference type="Proteomes" id="UP001151760"/>
    </source>
</evidence>
<reference evidence="10" key="2">
    <citation type="submission" date="2022-01" db="EMBL/GenBank/DDBJ databases">
        <authorList>
            <person name="Yamashiro T."/>
            <person name="Shiraishi A."/>
            <person name="Satake H."/>
            <person name="Nakayama K."/>
        </authorList>
    </citation>
    <scope>NUCLEOTIDE SEQUENCE</scope>
</reference>
<evidence type="ECO:0000256" key="7">
    <source>
        <dbReference type="ARBA" id="ARBA00023136"/>
    </source>
</evidence>
<evidence type="ECO:0000256" key="5">
    <source>
        <dbReference type="ARBA" id="ARBA00022692"/>
    </source>
</evidence>
<evidence type="ECO:0000256" key="2">
    <source>
        <dbReference type="ARBA" id="ARBA00007651"/>
    </source>
</evidence>
<evidence type="ECO:0000256" key="4">
    <source>
        <dbReference type="ARBA" id="ARBA00022475"/>
    </source>
</evidence>
<organism evidence="10 11">
    <name type="scientific">Tanacetum coccineum</name>
    <dbReference type="NCBI Taxonomy" id="301880"/>
    <lineage>
        <taxon>Eukaryota</taxon>
        <taxon>Viridiplantae</taxon>
        <taxon>Streptophyta</taxon>
        <taxon>Embryophyta</taxon>
        <taxon>Tracheophyta</taxon>
        <taxon>Spermatophyta</taxon>
        <taxon>Magnoliopsida</taxon>
        <taxon>eudicotyledons</taxon>
        <taxon>Gunneridae</taxon>
        <taxon>Pentapetalae</taxon>
        <taxon>asterids</taxon>
        <taxon>campanulids</taxon>
        <taxon>Asterales</taxon>
        <taxon>Asteraceae</taxon>
        <taxon>Asteroideae</taxon>
        <taxon>Anthemideae</taxon>
        <taxon>Anthemidinae</taxon>
        <taxon>Tanacetum</taxon>
    </lineage>
</organism>
<keyword evidence="11" id="KW-1185">Reference proteome</keyword>
<gene>
    <name evidence="10" type="ORF">Tco_0842155</name>
</gene>
<evidence type="ECO:0000313" key="10">
    <source>
        <dbReference type="EMBL" id="GJT07693.1"/>
    </source>
</evidence>
<feature type="domain" description="Casparian strip membrane protein" evidence="9">
    <location>
        <begin position="40"/>
        <end position="172"/>
    </location>
</feature>
<feature type="transmembrane region" description="Helical" evidence="8">
    <location>
        <begin position="81"/>
        <end position="102"/>
    </location>
</feature>
<dbReference type="InterPro" id="IPR044173">
    <property type="entry name" value="CASPL"/>
</dbReference>
<dbReference type="Proteomes" id="UP001151760">
    <property type="component" value="Unassembled WGS sequence"/>
</dbReference>
<sequence>MILNFATNFDIMVSLLLEVFNDEEVDIIYPSMKKSQWIPIVCLRIIAMVATLVATILMATSRDSAKVLGMTFTAKFTNSPTLKYFVIVSIITTIYSLAALFVPPKKSLRHVLVLDMIVLTFLVSSFSAAVGVGQLGKQGNSHAGWLPICGQVPKFCHHVTASLIAGFVAVILYFLLLLCSLNNVLNLVAFKA</sequence>
<dbReference type="InterPro" id="IPR006702">
    <property type="entry name" value="CASP_dom"/>
</dbReference>
<proteinExistence type="inferred from homology"/>
<comment type="caution">
    <text evidence="10">The sequence shown here is derived from an EMBL/GenBank/DDBJ whole genome shotgun (WGS) entry which is preliminary data.</text>
</comment>
<dbReference type="PANTHER" id="PTHR36488">
    <property type="entry name" value="CASP-LIKE PROTEIN 1U1"/>
    <property type="match status" value="1"/>
</dbReference>
<dbReference type="Pfam" id="PF04535">
    <property type="entry name" value="CASP_dom"/>
    <property type="match status" value="1"/>
</dbReference>
<dbReference type="EMBL" id="BQNB010012772">
    <property type="protein sequence ID" value="GJT07693.1"/>
    <property type="molecule type" value="Genomic_DNA"/>
</dbReference>
<evidence type="ECO:0000256" key="8">
    <source>
        <dbReference type="RuleBase" id="RU361233"/>
    </source>
</evidence>
<feature type="transmembrane region" description="Helical" evidence="8">
    <location>
        <begin position="111"/>
        <end position="132"/>
    </location>
</feature>
<comment type="similarity">
    <text evidence="2 8">Belongs to the Casparian strip membrane proteins (CASP) family.</text>
</comment>
<accession>A0ABQ5B1S6</accession>
<feature type="transmembrane region" description="Helical" evidence="8">
    <location>
        <begin position="163"/>
        <end position="185"/>
    </location>
</feature>
<protein>
    <recommendedName>
        <fullName evidence="8">CASP-like protein</fullName>
    </recommendedName>
</protein>
<evidence type="ECO:0000259" key="9">
    <source>
        <dbReference type="Pfam" id="PF04535"/>
    </source>
</evidence>
<keyword evidence="5 8" id="KW-0812">Transmembrane</keyword>
<evidence type="ECO:0000256" key="1">
    <source>
        <dbReference type="ARBA" id="ARBA00004651"/>
    </source>
</evidence>
<dbReference type="PANTHER" id="PTHR36488:SF8">
    <property type="entry name" value="CASP-LIKE PROTEIN 1U1"/>
    <property type="match status" value="1"/>
</dbReference>
<keyword evidence="6 8" id="KW-1133">Transmembrane helix</keyword>
<reference evidence="10" key="1">
    <citation type="journal article" date="2022" name="Int. J. Mol. Sci.">
        <title>Draft Genome of Tanacetum Coccineum: Genomic Comparison of Closely Related Tanacetum-Family Plants.</title>
        <authorList>
            <person name="Yamashiro T."/>
            <person name="Shiraishi A."/>
            <person name="Nakayama K."/>
            <person name="Satake H."/>
        </authorList>
    </citation>
    <scope>NUCLEOTIDE SEQUENCE</scope>
</reference>
<keyword evidence="7 8" id="KW-0472">Membrane</keyword>
<dbReference type="InterPro" id="IPR006459">
    <property type="entry name" value="CASP/CASPL"/>
</dbReference>
<evidence type="ECO:0000256" key="3">
    <source>
        <dbReference type="ARBA" id="ARBA00011489"/>
    </source>
</evidence>
<comment type="subunit">
    <text evidence="3 8">Homodimer and heterodimers.</text>
</comment>
<evidence type="ECO:0000256" key="6">
    <source>
        <dbReference type="ARBA" id="ARBA00022989"/>
    </source>
</evidence>
<feature type="transmembrane region" description="Helical" evidence="8">
    <location>
        <begin position="41"/>
        <end position="61"/>
    </location>
</feature>
<dbReference type="NCBIfam" id="TIGR01569">
    <property type="entry name" value="A_tha_TIGR01569"/>
    <property type="match status" value="1"/>
</dbReference>